<keyword evidence="1" id="KW-0812">Transmembrane</keyword>
<dbReference type="PANTHER" id="PTHR30092">
    <property type="entry name" value="INNER MEMBRANE PROTEIN CRED"/>
    <property type="match status" value="1"/>
</dbReference>
<feature type="transmembrane region" description="Helical" evidence="1">
    <location>
        <begin position="383"/>
        <end position="401"/>
    </location>
</feature>
<keyword evidence="1" id="KW-0472">Membrane</keyword>
<proteinExistence type="predicted"/>
<name>A0ABR4W922_9GAMM</name>
<evidence type="ECO:0000256" key="1">
    <source>
        <dbReference type="SAM" id="Phobius"/>
    </source>
</evidence>
<sequence>MRPNLLLKMLTIAGLLLVLVIPLLMIQDKVIDRSQEAWQVKQQIARQVSGEQQISGPVIVTQRVRKQLVEKADCRRGDSCTVVEKRTVLESQIPDVLNVDGQLQTQMRYRGIYGTPVYRSLLHLEAVFPANWQKIKQPEQVLASRPSLLVLQISDLRGLVERPQILVNDVPLPLVETEQLPSGLGANAVAVQLPDELAGAFTVKVRLNLNGTESLAALPLAKETRIGLRADWPHPSFEGLVLPVEREINADGFTSQWRTNSLAAASAILCARGDGACGDASQALRVRLVQPVTGLLSSERALKYSYLIVGLTFAAFFLFEILRRYPLHAMQYLLVGLALAMFYLLLVALSEHIDFALAYLVAALSCCALIGVYLMAVLRSPKAGWIFAISLLLVQGLIYGILMAEDYALLLGALLLFAALTLVMVVTRNLDWYAFAVPGKAMAKAKSDQDDRHEQ</sequence>
<feature type="transmembrane region" description="Helical" evidence="1">
    <location>
        <begin position="329"/>
        <end position="349"/>
    </location>
</feature>
<feature type="transmembrane region" description="Helical" evidence="1">
    <location>
        <begin position="407"/>
        <end position="426"/>
    </location>
</feature>
<feature type="transmembrane region" description="Helical" evidence="1">
    <location>
        <begin position="355"/>
        <end position="376"/>
    </location>
</feature>
<organism evidence="2 3">
    <name type="scientific">Alcanivorax jadensis T9</name>
    <dbReference type="NCBI Taxonomy" id="1177181"/>
    <lineage>
        <taxon>Bacteria</taxon>
        <taxon>Pseudomonadati</taxon>
        <taxon>Pseudomonadota</taxon>
        <taxon>Gammaproteobacteria</taxon>
        <taxon>Oceanospirillales</taxon>
        <taxon>Alcanivoracaceae</taxon>
        <taxon>Alcanivorax</taxon>
    </lineage>
</organism>
<dbReference type="Pfam" id="PF06123">
    <property type="entry name" value="CreD"/>
    <property type="match status" value="1"/>
</dbReference>
<dbReference type="RefSeq" id="WP_035250584.1">
    <property type="nucleotide sequence ID" value="NZ_ARXU01000019.1"/>
</dbReference>
<dbReference type="PANTHER" id="PTHR30092:SF0">
    <property type="entry name" value="INNER MEMBRANE PROTEIN CRED"/>
    <property type="match status" value="1"/>
</dbReference>
<accession>A0ABR4W922</accession>
<gene>
    <name evidence="2" type="ORF">T9A_03213</name>
</gene>
<comment type="caution">
    <text evidence="2">The sequence shown here is derived from an EMBL/GenBank/DDBJ whole genome shotgun (WGS) entry which is preliminary data.</text>
</comment>
<evidence type="ECO:0000313" key="3">
    <source>
        <dbReference type="Proteomes" id="UP000029443"/>
    </source>
</evidence>
<feature type="transmembrane region" description="Helical" evidence="1">
    <location>
        <begin position="304"/>
        <end position="322"/>
    </location>
</feature>
<protein>
    <submittedName>
        <fullName evidence="2">Inner membrane protein</fullName>
    </submittedName>
</protein>
<dbReference type="EMBL" id="ARXU01000019">
    <property type="protein sequence ID" value="KGD59752.1"/>
    <property type="molecule type" value="Genomic_DNA"/>
</dbReference>
<dbReference type="Proteomes" id="UP000029443">
    <property type="component" value="Unassembled WGS sequence"/>
</dbReference>
<dbReference type="NCBIfam" id="NF008712">
    <property type="entry name" value="PRK11715.1-1"/>
    <property type="match status" value="1"/>
</dbReference>
<dbReference type="PIRSF" id="PIRSF004548">
    <property type="entry name" value="CreD"/>
    <property type="match status" value="1"/>
</dbReference>
<reference evidence="2 3" key="1">
    <citation type="submission" date="2012-09" db="EMBL/GenBank/DDBJ databases">
        <title>Genome Sequence of alkane-degrading Bacterium Alcanivorax jadensis T9.</title>
        <authorList>
            <person name="Lai Q."/>
            <person name="Shao Z."/>
        </authorList>
    </citation>
    <scope>NUCLEOTIDE SEQUENCE [LARGE SCALE GENOMIC DNA]</scope>
    <source>
        <strain evidence="2 3">T9</strain>
    </source>
</reference>
<dbReference type="InterPro" id="IPR010364">
    <property type="entry name" value="Uncharacterised_IM_CreD"/>
</dbReference>
<evidence type="ECO:0000313" key="2">
    <source>
        <dbReference type="EMBL" id="KGD59752.1"/>
    </source>
</evidence>
<keyword evidence="3" id="KW-1185">Reference proteome</keyword>
<keyword evidence="1" id="KW-1133">Transmembrane helix</keyword>